<gene>
    <name evidence="1" type="primary">jg3793</name>
    <name evidence="1" type="ORF">PAEG_LOCUS4522</name>
</gene>
<comment type="caution">
    <text evidence="1">The sequence shown here is derived from an EMBL/GenBank/DDBJ whole genome shotgun (WGS) entry which is preliminary data.</text>
</comment>
<accession>A0A8S4QP75</accession>
<evidence type="ECO:0000313" key="1">
    <source>
        <dbReference type="EMBL" id="CAH2216476.1"/>
    </source>
</evidence>
<protein>
    <submittedName>
        <fullName evidence="1">Jg3793 protein</fullName>
    </submittedName>
</protein>
<dbReference type="AlphaFoldDB" id="A0A8S4QP75"/>
<reference evidence="1" key="1">
    <citation type="submission" date="2022-03" db="EMBL/GenBank/DDBJ databases">
        <authorList>
            <person name="Lindestad O."/>
        </authorList>
    </citation>
    <scope>NUCLEOTIDE SEQUENCE</scope>
</reference>
<keyword evidence="2" id="KW-1185">Reference proteome</keyword>
<sequence length="51" mass="5754">HKCPLSQERVQDVVHKASIVWMAVTSPHAILKGSHAFENNMENPQDVFVNL</sequence>
<dbReference type="EMBL" id="CAKXAJ010015661">
    <property type="protein sequence ID" value="CAH2216476.1"/>
    <property type="molecule type" value="Genomic_DNA"/>
</dbReference>
<dbReference type="Proteomes" id="UP000838756">
    <property type="component" value="Unassembled WGS sequence"/>
</dbReference>
<organism evidence="1 2">
    <name type="scientific">Pararge aegeria aegeria</name>
    <dbReference type="NCBI Taxonomy" id="348720"/>
    <lineage>
        <taxon>Eukaryota</taxon>
        <taxon>Metazoa</taxon>
        <taxon>Ecdysozoa</taxon>
        <taxon>Arthropoda</taxon>
        <taxon>Hexapoda</taxon>
        <taxon>Insecta</taxon>
        <taxon>Pterygota</taxon>
        <taxon>Neoptera</taxon>
        <taxon>Endopterygota</taxon>
        <taxon>Lepidoptera</taxon>
        <taxon>Glossata</taxon>
        <taxon>Ditrysia</taxon>
        <taxon>Papilionoidea</taxon>
        <taxon>Nymphalidae</taxon>
        <taxon>Satyrinae</taxon>
        <taxon>Satyrini</taxon>
        <taxon>Parargina</taxon>
        <taxon>Pararge</taxon>
    </lineage>
</organism>
<name>A0A8S4QP75_9NEOP</name>
<evidence type="ECO:0000313" key="2">
    <source>
        <dbReference type="Proteomes" id="UP000838756"/>
    </source>
</evidence>
<proteinExistence type="predicted"/>
<feature type="non-terminal residue" evidence="1">
    <location>
        <position position="1"/>
    </location>
</feature>